<reference evidence="1" key="1">
    <citation type="journal article" date="2014" name="Front. Microbiol.">
        <title>High frequency of phylogenetically diverse reductive dehalogenase-homologous genes in deep subseafloor sedimentary metagenomes.</title>
        <authorList>
            <person name="Kawai M."/>
            <person name="Futagami T."/>
            <person name="Toyoda A."/>
            <person name="Takaki Y."/>
            <person name="Nishi S."/>
            <person name="Hori S."/>
            <person name="Arai W."/>
            <person name="Tsubouchi T."/>
            <person name="Morono Y."/>
            <person name="Uchiyama I."/>
            <person name="Ito T."/>
            <person name="Fujiyama A."/>
            <person name="Inagaki F."/>
            <person name="Takami H."/>
        </authorList>
    </citation>
    <scope>NUCLEOTIDE SEQUENCE</scope>
    <source>
        <strain evidence="1">Expedition CK06-06</strain>
    </source>
</reference>
<gene>
    <name evidence="1" type="ORF">S12H4_38693</name>
</gene>
<comment type="caution">
    <text evidence="1">The sequence shown here is derived from an EMBL/GenBank/DDBJ whole genome shotgun (WGS) entry which is preliminary data.</text>
</comment>
<evidence type="ECO:0000313" key="1">
    <source>
        <dbReference type="EMBL" id="GAI94250.1"/>
    </source>
</evidence>
<dbReference type="AlphaFoldDB" id="X1U343"/>
<feature type="non-terminal residue" evidence="1">
    <location>
        <position position="34"/>
    </location>
</feature>
<name>X1U343_9ZZZZ</name>
<protein>
    <submittedName>
        <fullName evidence="1">Uncharacterized protein</fullName>
    </submittedName>
</protein>
<sequence>MVLKALRDRIHYLTKGAVINGDTGPRRELFKKYP</sequence>
<dbReference type="EMBL" id="BARW01023314">
    <property type="protein sequence ID" value="GAI94250.1"/>
    <property type="molecule type" value="Genomic_DNA"/>
</dbReference>
<organism evidence="1">
    <name type="scientific">marine sediment metagenome</name>
    <dbReference type="NCBI Taxonomy" id="412755"/>
    <lineage>
        <taxon>unclassified sequences</taxon>
        <taxon>metagenomes</taxon>
        <taxon>ecological metagenomes</taxon>
    </lineage>
</organism>
<proteinExistence type="predicted"/>
<accession>X1U343</accession>